<dbReference type="Pfam" id="PF00535">
    <property type="entry name" value="Glycos_transf_2"/>
    <property type="match status" value="1"/>
</dbReference>
<protein>
    <submittedName>
        <fullName evidence="5">N-acetylglucosaminyltransferase</fullName>
        <ecNumber evidence="5">2.4.1.-</ecNumber>
    </submittedName>
</protein>
<dbReference type="EMBL" id="CP016359">
    <property type="protein sequence ID" value="APU68569.1"/>
    <property type="molecule type" value="Genomic_DNA"/>
</dbReference>
<dbReference type="Gene3D" id="3.90.550.10">
    <property type="entry name" value="Spore Coat Polysaccharide Biosynthesis Protein SpsA, Chain A"/>
    <property type="match status" value="1"/>
</dbReference>
<evidence type="ECO:0000256" key="2">
    <source>
        <dbReference type="ARBA" id="ARBA00022676"/>
    </source>
</evidence>
<gene>
    <name evidence="5" type="ORF">GRFL_1845</name>
</gene>
<comment type="similarity">
    <text evidence="1">Belongs to the glycosyltransferase 2 family.</text>
</comment>
<keyword evidence="6" id="KW-1185">Reference proteome</keyword>
<evidence type="ECO:0000256" key="1">
    <source>
        <dbReference type="ARBA" id="ARBA00006739"/>
    </source>
</evidence>
<accession>A0A1L7I4M2</accession>
<dbReference type="EC" id="2.4.1.-" evidence="5"/>
<dbReference type="InterPro" id="IPR029044">
    <property type="entry name" value="Nucleotide-diphossugar_trans"/>
</dbReference>
<evidence type="ECO:0000256" key="3">
    <source>
        <dbReference type="ARBA" id="ARBA00022679"/>
    </source>
</evidence>
<keyword evidence="3 5" id="KW-0808">Transferase</keyword>
<dbReference type="STRING" id="1229726.GRFL_1845"/>
<dbReference type="PANTHER" id="PTHR43630">
    <property type="entry name" value="POLY-BETA-1,6-N-ACETYL-D-GLUCOSAMINE SYNTHASE"/>
    <property type="match status" value="1"/>
</dbReference>
<proteinExistence type="inferred from homology"/>
<sequence>MFSMLFLYLVLIGSFFIGFRKMPVFLEKEMVPRTGFSLVVVYRNEAENLPELLNSIVALDYPRELFEVFLVNDHSEDASVGICERYAKDFPEIRFQLLNAESSLSPKKDAIFLAAGKARFEYLTITDADCLLPSQWLRNFDQLLQEESPVLIAGPVGFRHAMSVGFSEAFEEIDFLSLQGSTIGGFGMNKPFMCNSANLCYRKSAYLHLQQQRRDLGIASGDDVFLLQHFLQHQLPVSFVKSEKSIVQTGFQKSFQQLFWQRVRWAAKTSAYPDAFGKIVAIVVFFTNLMTVTWFFLAVLQFWNFQLVFGMILAKFLVDFPLIAVTAKFFRRRAVLQSYWWAAVIYPFFSTAVALRSVFGGYYWKGRPFKR</sequence>
<dbReference type="KEGG" id="gfl:GRFL_1845"/>
<organism evidence="5 6">
    <name type="scientific">Christiangramia flava JLT2011</name>
    <dbReference type="NCBI Taxonomy" id="1229726"/>
    <lineage>
        <taxon>Bacteria</taxon>
        <taxon>Pseudomonadati</taxon>
        <taxon>Bacteroidota</taxon>
        <taxon>Flavobacteriia</taxon>
        <taxon>Flavobacteriales</taxon>
        <taxon>Flavobacteriaceae</taxon>
        <taxon>Christiangramia</taxon>
    </lineage>
</organism>
<dbReference type="InterPro" id="IPR001173">
    <property type="entry name" value="Glyco_trans_2-like"/>
</dbReference>
<evidence type="ECO:0000259" key="4">
    <source>
        <dbReference type="Pfam" id="PF00535"/>
    </source>
</evidence>
<dbReference type="Proteomes" id="UP000186230">
    <property type="component" value="Chromosome"/>
</dbReference>
<evidence type="ECO:0000313" key="6">
    <source>
        <dbReference type="Proteomes" id="UP000186230"/>
    </source>
</evidence>
<dbReference type="PANTHER" id="PTHR43630:SF1">
    <property type="entry name" value="POLY-BETA-1,6-N-ACETYL-D-GLUCOSAMINE SYNTHASE"/>
    <property type="match status" value="1"/>
</dbReference>
<name>A0A1L7I4M2_9FLAO</name>
<feature type="domain" description="Glycosyltransferase 2-like" evidence="4">
    <location>
        <begin position="37"/>
        <end position="157"/>
    </location>
</feature>
<dbReference type="SUPFAM" id="SSF53448">
    <property type="entry name" value="Nucleotide-diphospho-sugar transferases"/>
    <property type="match status" value="1"/>
</dbReference>
<keyword evidence="2 5" id="KW-0328">Glycosyltransferase</keyword>
<evidence type="ECO:0000313" key="5">
    <source>
        <dbReference type="EMBL" id="APU68569.1"/>
    </source>
</evidence>
<reference evidence="5 6" key="1">
    <citation type="submission" date="2016-07" db="EMBL/GenBank/DDBJ databases">
        <title>Multi-omics approach to identify versatile polysaccharide utilization systems of a marine flavobacterium Gramella flava.</title>
        <authorList>
            <person name="Tang K."/>
        </authorList>
    </citation>
    <scope>NUCLEOTIDE SEQUENCE [LARGE SCALE GENOMIC DNA]</scope>
    <source>
        <strain evidence="5 6">JLT2011</strain>
    </source>
</reference>
<dbReference type="GO" id="GO:0016757">
    <property type="term" value="F:glycosyltransferase activity"/>
    <property type="evidence" value="ECO:0007669"/>
    <property type="project" value="UniProtKB-KW"/>
</dbReference>
<dbReference type="AlphaFoldDB" id="A0A1L7I4M2"/>